<dbReference type="AlphaFoldDB" id="A0A1X1EUK6"/>
<dbReference type="Gene3D" id="1.10.10.10">
    <property type="entry name" value="Winged helix-like DNA-binding domain superfamily/Winged helix DNA-binding domain"/>
    <property type="match status" value="1"/>
</dbReference>
<dbReference type="InterPro" id="IPR000847">
    <property type="entry name" value="LysR_HTH_N"/>
</dbReference>
<evidence type="ECO:0000256" key="2">
    <source>
        <dbReference type="ARBA" id="ARBA00023015"/>
    </source>
</evidence>
<evidence type="ECO:0000256" key="3">
    <source>
        <dbReference type="ARBA" id="ARBA00023125"/>
    </source>
</evidence>
<reference evidence="6 7" key="1">
    <citation type="journal article" date="2017" name="Antonie Van Leeuwenhoek">
        <title>Phylogenomic resolution of the bacterial genus Pantoea and its relationship with Erwinia and Tatumella.</title>
        <authorList>
            <person name="Palmer M."/>
            <person name="Steenkamp E.T."/>
            <person name="Coetzee M.P."/>
            <person name="Chan W.Y."/>
            <person name="van Zyl E."/>
            <person name="De Maayer P."/>
            <person name="Coutinho T.A."/>
            <person name="Blom J."/>
            <person name="Smits T.H."/>
            <person name="Duffy B."/>
            <person name="Venter S.N."/>
        </authorList>
    </citation>
    <scope>NUCLEOTIDE SEQUENCE [LARGE SCALE GENOMIC DNA]</scope>
    <source>
        <strain evidence="6 7">LMG 2657</strain>
    </source>
</reference>
<dbReference type="GO" id="GO:0003677">
    <property type="term" value="F:DNA binding"/>
    <property type="evidence" value="ECO:0007669"/>
    <property type="project" value="UniProtKB-KW"/>
</dbReference>
<dbReference type="Pfam" id="PF00126">
    <property type="entry name" value="HTH_1"/>
    <property type="match status" value="1"/>
</dbReference>
<dbReference type="EMBL" id="MLJI01000001">
    <property type="protein sequence ID" value="ORM93682.1"/>
    <property type="molecule type" value="Genomic_DNA"/>
</dbReference>
<evidence type="ECO:0000256" key="1">
    <source>
        <dbReference type="ARBA" id="ARBA00009437"/>
    </source>
</evidence>
<organism evidence="6 7">
    <name type="scientific">Pantoea cypripedii</name>
    <name type="common">Pectobacterium cypripedii</name>
    <name type="synonym">Erwinia cypripedii</name>
    <dbReference type="NCBI Taxonomy" id="55209"/>
    <lineage>
        <taxon>Bacteria</taxon>
        <taxon>Pseudomonadati</taxon>
        <taxon>Pseudomonadota</taxon>
        <taxon>Gammaproteobacteria</taxon>
        <taxon>Enterobacterales</taxon>
        <taxon>Erwiniaceae</taxon>
        <taxon>Pantoea</taxon>
    </lineage>
</organism>
<protein>
    <submittedName>
        <fullName evidence="6">LysR family transcriptional regulator</fullName>
    </submittedName>
</protein>
<proteinExistence type="inferred from homology"/>
<dbReference type="RefSeq" id="WP_084874942.1">
    <property type="nucleotide sequence ID" value="NZ_JAGGMY010000001.1"/>
</dbReference>
<dbReference type="InterPro" id="IPR036390">
    <property type="entry name" value="WH_DNA-bd_sf"/>
</dbReference>
<dbReference type="Proteomes" id="UP000193749">
    <property type="component" value="Unassembled WGS sequence"/>
</dbReference>
<dbReference type="STRING" id="55209.HA50_10120"/>
<evidence type="ECO:0000313" key="6">
    <source>
        <dbReference type="EMBL" id="ORM93682.1"/>
    </source>
</evidence>
<dbReference type="SUPFAM" id="SSF53850">
    <property type="entry name" value="Periplasmic binding protein-like II"/>
    <property type="match status" value="1"/>
</dbReference>
<evidence type="ECO:0000313" key="7">
    <source>
        <dbReference type="Proteomes" id="UP000193749"/>
    </source>
</evidence>
<dbReference type="OrthoDB" id="8839922at2"/>
<keyword evidence="4" id="KW-0804">Transcription</keyword>
<dbReference type="GO" id="GO:0005829">
    <property type="term" value="C:cytosol"/>
    <property type="evidence" value="ECO:0007669"/>
    <property type="project" value="TreeGrafter"/>
</dbReference>
<evidence type="ECO:0000256" key="4">
    <source>
        <dbReference type="ARBA" id="ARBA00023163"/>
    </source>
</evidence>
<dbReference type="FunFam" id="1.10.10.10:FF:000001">
    <property type="entry name" value="LysR family transcriptional regulator"/>
    <property type="match status" value="1"/>
</dbReference>
<dbReference type="PROSITE" id="PS50931">
    <property type="entry name" value="HTH_LYSR"/>
    <property type="match status" value="1"/>
</dbReference>
<dbReference type="GO" id="GO:0003700">
    <property type="term" value="F:DNA-binding transcription factor activity"/>
    <property type="evidence" value="ECO:0007669"/>
    <property type="project" value="InterPro"/>
</dbReference>
<feature type="domain" description="HTH lysR-type" evidence="5">
    <location>
        <begin position="1"/>
        <end position="58"/>
    </location>
</feature>
<keyword evidence="7" id="KW-1185">Reference proteome</keyword>
<comment type="similarity">
    <text evidence="1">Belongs to the LysR transcriptional regulatory family.</text>
</comment>
<evidence type="ECO:0000259" key="5">
    <source>
        <dbReference type="PROSITE" id="PS50931"/>
    </source>
</evidence>
<dbReference type="InterPro" id="IPR005119">
    <property type="entry name" value="LysR_subst-bd"/>
</dbReference>
<dbReference type="InterPro" id="IPR050950">
    <property type="entry name" value="HTH-type_LysR_regulators"/>
</dbReference>
<accession>A0A1X1EUK6</accession>
<dbReference type="Gene3D" id="3.40.190.290">
    <property type="match status" value="1"/>
</dbReference>
<dbReference type="PANTHER" id="PTHR30419">
    <property type="entry name" value="HTH-TYPE TRANSCRIPTIONAL REGULATOR YBHD"/>
    <property type="match status" value="1"/>
</dbReference>
<dbReference type="SUPFAM" id="SSF46785">
    <property type="entry name" value="Winged helix' DNA-binding domain"/>
    <property type="match status" value="1"/>
</dbReference>
<gene>
    <name evidence="6" type="ORF">HA50_10120</name>
</gene>
<comment type="caution">
    <text evidence="6">The sequence shown here is derived from an EMBL/GenBank/DDBJ whole genome shotgun (WGS) entry which is preliminary data.</text>
</comment>
<keyword evidence="2" id="KW-0805">Transcription regulation</keyword>
<dbReference type="InterPro" id="IPR036388">
    <property type="entry name" value="WH-like_DNA-bd_sf"/>
</dbReference>
<sequence>MLSSEIRYFMTVANAGSLSAASEQLFVAISAISRQIQRLEAEVGVPLFDRHARGMVLNEAGEIFAHHVRKNMLDMEYALAEIKGLTAVRRTQIRVACTDGMAFTLLPRLFADFRVSNPGVLFSLKVASTQGVAELIRNGECDLALQFSLYAERGVEVIGSWPAPVQLVMHHNHPLAQADEVTLADLGQYPLALPEQNTTVRQLFDLSCHMSGYVIEPVLTCDNFSTLFHFLLRTPLAVTICSPFTVMYEAKTHGLLLRTVGIDQLNQRTLQLQTLSGRPRSAALNLFLDFLHQQLNTLEQSSGQNPISRD</sequence>
<dbReference type="PANTHER" id="PTHR30419:SF8">
    <property type="entry name" value="NITROGEN ASSIMILATION TRANSCRIPTIONAL ACTIVATOR-RELATED"/>
    <property type="match status" value="1"/>
</dbReference>
<name>A0A1X1EUK6_PANCY</name>
<dbReference type="Pfam" id="PF03466">
    <property type="entry name" value="LysR_substrate"/>
    <property type="match status" value="1"/>
</dbReference>
<keyword evidence="3" id="KW-0238">DNA-binding</keyword>